<comment type="caution">
    <text evidence="1">The sequence shown here is derived from an EMBL/GenBank/DDBJ whole genome shotgun (WGS) entry which is preliminary data.</text>
</comment>
<dbReference type="EMBL" id="MU006707">
    <property type="protein sequence ID" value="KAF2630371.1"/>
    <property type="molecule type" value="Genomic_DNA"/>
</dbReference>
<organism evidence="1 2">
    <name type="scientific">Macroventuria anomochaeta</name>
    <dbReference type="NCBI Taxonomy" id="301207"/>
    <lineage>
        <taxon>Eukaryota</taxon>
        <taxon>Fungi</taxon>
        <taxon>Dikarya</taxon>
        <taxon>Ascomycota</taxon>
        <taxon>Pezizomycotina</taxon>
        <taxon>Dothideomycetes</taxon>
        <taxon>Pleosporomycetidae</taxon>
        <taxon>Pleosporales</taxon>
        <taxon>Pleosporineae</taxon>
        <taxon>Didymellaceae</taxon>
        <taxon>Macroventuria</taxon>
    </lineage>
</organism>
<evidence type="ECO:0000313" key="2">
    <source>
        <dbReference type="Proteomes" id="UP000799754"/>
    </source>
</evidence>
<evidence type="ECO:0000313" key="1">
    <source>
        <dbReference type="EMBL" id="KAF2630371.1"/>
    </source>
</evidence>
<keyword evidence="2" id="KW-1185">Reference proteome</keyword>
<name>A0ACB6S898_9PLEO</name>
<reference evidence="1" key="1">
    <citation type="journal article" date="2020" name="Stud. Mycol.">
        <title>101 Dothideomycetes genomes: a test case for predicting lifestyles and emergence of pathogens.</title>
        <authorList>
            <person name="Haridas S."/>
            <person name="Albert R."/>
            <person name="Binder M."/>
            <person name="Bloem J."/>
            <person name="Labutti K."/>
            <person name="Salamov A."/>
            <person name="Andreopoulos B."/>
            <person name="Baker S."/>
            <person name="Barry K."/>
            <person name="Bills G."/>
            <person name="Bluhm B."/>
            <person name="Cannon C."/>
            <person name="Castanera R."/>
            <person name="Culley D."/>
            <person name="Daum C."/>
            <person name="Ezra D."/>
            <person name="Gonzalez J."/>
            <person name="Henrissat B."/>
            <person name="Kuo A."/>
            <person name="Liang C."/>
            <person name="Lipzen A."/>
            <person name="Lutzoni F."/>
            <person name="Magnuson J."/>
            <person name="Mondo S."/>
            <person name="Nolan M."/>
            <person name="Ohm R."/>
            <person name="Pangilinan J."/>
            <person name="Park H.-J."/>
            <person name="Ramirez L."/>
            <person name="Alfaro M."/>
            <person name="Sun H."/>
            <person name="Tritt A."/>
            <person name="Yoshinaga Y."/>
            <person name="Zwiers L.-H."/>
            <person name="Turgeon B."/>
            <person name="Goodwin S."/>
            <person name="Spatafora J."/>
            <person name="Crous P."/>
            <person name="Grigoriev I."/>
        </authorList>
    </citation>
    <scope>NUCLEOTIDE SEQUENCE</scope>
    <source>
        <strain evidence="1">CBS 525.71</strain>
    </source>
</reference>
<accession>A0ACB6S898</accession>
<gene>
    <name evidence="1" type="ORF">BU25DRAFT_484438</name>
</gene>
<sequence>MNYYPRGPISDYLRGAVHDAPTSIVPLADAVAQALADPCQSAHQFIAMEITKVHEYYRSTHSTEREQYSPFKLALEDPNHALHRTIEAKIQKACLISARCVYDKVIKVTKSYRGELSTVKDELFIVKEENATNERMVASLQDQLNKLRRQVPDELPQTLENITSVIRPEIQETIEKADQVRVRKLVLLSNHADHERLEDLHDRSLNQDALLQKLAKTSTVVDGLQTKMEHHIERLESAMKGKIENIETAVAELINISGQFSALDDRTKALKDNDDRQNKHPEKLKSTFIDNTALTKRLEACESMVEHLERKVNGISDAVTGTSDKLEKLDELENNVEEDLKFVRQLNKAVKKESNALGEIFRRMANCEDDIDDLQAATGITRNDRSLDAGANNVDDAVTSTSDPSYKGLQASLSTSHPPYPDPTSSSSTTDALPAPSSTDIASPQEGVTTSRSPSRISTPPSGTTELVSRAPEVEAPSQDEAIDDWVPYGMTDIPESQEAVEDYMVIAGEEREDSDSDDDAETEDYVDAEGESDEET</sequence>
<protein>
    <submittedName>
        <fullName evidence="1">Uncharacterized protein</fullName>
    </submittedName>
</protein>
<proteinExistence type="predicted"/>
<dbReference type="Proteomes" id="UP000799754">
    <property type="component" value="Unassembled WGS sequence"/>
</dbReference>